<sequence>MSETEKKIIEAAIRVFVRYGARKTTMADIASEASVSRQTLYAAFGGKDDIIRASIRFITTVNLNAVRKRLPDCTSLAEQLDVYFAETIIKSFALLQSSSDAADLVAGHNEAGRAEIAASHRQHTDLVGSLLVPYTREIGQTGQSPADLARFIVAVVMGFKTEAKSREELDQLLISLKIAVLLAAGQKTY</sequence>
<reference evidence="7" key="1">
    <citation type="submission" date="2015-07" db="EMBL/GenBank/DDBJ databases">
        <authorList>
            <person name="Rodrigo-Torres Lidia"/>
            <person name="Arahal R.David."/>
        </authorList>
    </citation>
    <scope>NUCLEOTIDE SEQUENCE [LARGE SCALE GENOMIC DNA]</scope>
    <source>
        <strain evidence="7">CECT 5112</strain>
    </source>
</reference>
<dbReference type="SUPFAM" id="SSF46689">
    <property type="entry name" value="Homeodomain-like"/>
    <property type="match status" value="1"/>
</dbReference>
<dbReference type="Gene3D" id="1.10.357.10">
    <property type="entry name" value="Tetracycline Repressor, domain 2"/>
    <property type="match status" value="1"/>
</dbReference>
<evidence type="ECO:0000256" key="3">
    <source>
        <dbReference type="ARBA" id="ARBA00023163"/>
    </source>
</evidence>
<feature type="domain" description="HTH tetR-type" evidence="5">
    <location>
        <begin position="2"/>
        <end position="62"/>
    </location>
</feature>
<dbReference type="PROSITE" id="PS50977">
    <property type="entry name" value="HTH_TETR_2"/>
    <property type="match status" value="1"/>
</dbReference>
<keyword evidence="1" id="KW-0805">Transcription regulation</keyword>
<name>A0A0M7AKX3_9HYPH</name>
<evidence type="ECO:0000256" key="2">
    <source>
        <dbReference type="ARBA" id="ARBA00023125"/>
    </source>
</evidence>
<dbReference type="PANTHER" id="PTHR47506">
    <property type="entry name" value="TRANSCRIPTIONAL REGULATORY PROTEIN"/>
    <property type="match status" value="1"/>
</dbReference>
<dbReference type="Proteomes" id="UP000053235">
    <property type="component" value="Unassembled WGS sequence"/>
</dbReference>
<dbReference type="PANTHER" id="PTHR47506:SF1">
    <property type="entry name" value="HTH-TYPE TRANSCRIPTIONAL REGULATOR YJDC"/>
    <property type="match status" value="1"/>
</dbReference>
<keyword evidence="3" id="KW-0804">Transcription</keyword>
<dbReference type="PRINTS" id="PR00455">
    <property type="entry name" value="HTHTETR"/>
</dbReference>
<dbReference type="InterPro" id="IPR001647">
    <property type="entry name" value="HTH_TetR"/>
</dbReference>
<evidence type="ECO:0000259" key="5">
    <source>
        <dbReference type="PROSITE" id="PS50977"/>
    </source>
</evidence>
<evidence type="ECO:0000313" key="6">
    <source>
        <dbReference type="EMBL" id="CTQ75768.1"/>
    </source>
</evidence>
<dbReference type="RefSeq" id="WP_055673574.1">
    <property type="nucleotide sequence ID" value="NZ_CXWD01000023.1"/>
</dbReference>
<dbReference type="InterPro" id="IPR009057">
    <property type="entry name" value="Homeodomain-like_sf"/>
</dbReference>
<dbReference type="GO" id="GO:0003677">
    <property type="term" value="F:DNA binding"/>
    <property type="evidence" value="ECO:0007669"/>
    <property type="project" value="UniProtKB-UniRule"/>
</dbReference>
<dbReference type="Pfam" id="PF00440">
    <property type="entry name" value="TetR_N"/>
    <property type="match status" value="1"/>
</dbReference>
<protein>
    <submittedName>
        <fullName evidence="6">Toluene efflux pump ttgABC operon repressor</fullName>
    </submittedName>
</protein>
<evidence type="ECO:0000256" key="1">
    <source>
        <dbReference type="ARBA" id="ARBA00023015"/>
    </source>
</evidence>
<evidence type="ECO:0000256" key="4">
    <source>
        <dbReference type="PROSITE-ProRule" id="PRU00335"/>
    </source>
</evidence>
<dbReference type="OrthoDB" id="9802802at2"/>
<proteinExistence type="predicted"/>
<evidence type="ECO:0000313" key="7">
    <source>
        <dbReference type="Proteomes" id="UP000053235"/>
    </source>
</evidence>
<feature type="DNA-binding region" description="H-T-H motif" evidence="4">
    <location>
        <begin position="25"/>
        <end position="44"/>
    </location>
</feature>
<dbReference type="EMBL" id="CXWD01000023">
    <property type="protein sequence ID" value="CTQ75768.1"/>
    <property type="molecule type" value="Genomic_DNA"/>
</dbReference>
<organism evidence="6 7">
    <name type="scientific">Roseibium alexandrii</name>
    <dbReference type="NCBI Taxonomy" id="388408"/>
    <lineage>
        <taxon>Bacteria</taxon>
        <taxon>Pseudomonadati</taxon>
        <taxon>Pseudomonadota</taxon>
        <taxon>Alphaproteobacteria</taxon>
        <taxon>Hyphomicrobiales</taxon>
        <taxon>Stappiaceae</taxon>
        <taxon>Roseibium</taxon>
    </lineage>
</organism>
<gene>
    <name evidence="6" type="primary">ttgR</name>
    <name evidence="6" type="ORF">LAX5112_04352</name>
</gene>
<keyword evidence="7" id="KW-1185">Reference proteome</keyword>
<accession>A0A0M7AKX3</accession>
<dbReference type="STRING" id="388408.LAX5112_04352"/>
<keyword evidence="2 4" id="KW-0238">DNA-binding</keyword>
<dbReference type="AlphaFoldDB" id="A0A0M7AKX3"/>